<dbReference type="Proteomes" id="UP000768567">
    <property type="component" value="Unassembled WGS sequence"/>
</dbReference>
<keyword evidence="2" id="KW-0812">Transmembrane</keyword>
<organism evidence="4 5">
    <name type="scientific">Gemmiger gallinarum</name>
    <dbReference type="NCBI Taxonomy" id="2779354"/>
    <lineage>
        <taxon>Bacteria</taxon>
        <taxon>Bacillati</taxon>
        <taxon>Bacillota</taxon>
        <taxon>Clostridia</taxon>
        <taxon>Eubacteriales</taxon>
        <taxon>Gemmiger</taxon>
    </lineage>
</organism>
<gene>
    <name evidence="4" type="ORF">INF35_06785</name>
</gene>
<accession>A0ABR9R338</accession>
<sequence>MKSIKPGRGSSAMEVVFGIFGIGFGVFWTILAASITQGAGIVGLIFPLFGVAFIVLGVIRTAYSAQNAFGKNRYSEYDITEDGEEPDPFDPRNAHREDLYRDTSSRSAPHEGQASAPEGGFCPYCGAPLQADYAFCRRCGKKVS</sequence>
<feature type="compositionally biased region" description="Basic and acidic residues" evidence="1">
    <location>
        <begin position="89"/>
        <end position="104"/>
    </location>
</feature>
<keyword evidence="2" id="KW-1133">Transmembrane helix</keyword>
<comment type="caution">
    <text evidence="4">The sequence shown here is derived from an EMBL/GenBank/DDBJ whole genome shotgun (WGS) entry which is preliminary data.</text>
</comment>
<proteinExistence type="predicted"/>
<evidence type="ECO:0000256" key="1">
    <source>
        <dbReference type="SAM" id="MobiDB-lite"/>
    </source>
</evidence>
<reference evidence="4 5" key="1">
    <citation type="submission" date="2020-10" db="EMBL/GenBank/DDBJ databases">
        <title>ChiBAC.</title>
        <authorList>
            <person name="Zenner C."/>
            <person name="Hitch T.C.A."/>
            <person name="Clavel T."/>
        </authorList>
    </citation>
    <scope>NUCLEOTIDE SEQUENCE [LARGE SCALE GENOMIC DNA]</scope>
    <source>
        <strain evidence="4 5">DSM 109015</strain>
    </source>
</reference>
<name>A0ABR9R338_9FIRM</name>
<evidence type="ECO:0000256" key="2">
    <source>
        <dbReference type="SAM" id="Phobius"/>
    </source>
</evidence>
<feature type="domain" description="Zinc-ribbon" evidence="3">
    <location>
        <begin position="121"/>
        <end position="143"/>
    </location>
</feature>
<evidence type="ECO:0000313" key="5">
    <source>
        <dbReference type="Proteomes" id="UP000768567"/>
    </source>
</evidence>
<dbReference type="EMBL" id="JADCKC010000002">
    <property type="protein sequence ID" value="MBE5037485.1"/>
    <property type="molecule type" value="Genomic_DNA"/>
</dbReference>
<keyword evidence="5" id="KW-1185">Reference proteome</keyword>
<dbReference type="RefSeq" id="WP_193500862.1">
    <property type="nucleotide sequence ID" value="NZ_JADCKC010000002.1"/>
</dbReference>
<keyword evidence="2" id="KW-0472">Membrane</keyword>
<evidence type="ECO:0000313" key="4">
    <source>
        <dbReference type="EMBL" id="MBE5037485.1"/>
    </source>
</evidence>
<feature type="transmembrane region" description="Helical" evidence="2">
    <location>
        <begin position="12"/>
        <end position="35"/>
    </location>
</feature>
<feature type="region of interest" description="Disordered" evidence="1">
    <location>
        <begin position="79"/>
        <end position="114"/>
    </location>
</feature>
<evidence type="ECO:0000259" key="3">
    <source>
        <dbReference type="Pfam" id="PF13240"/>
    </source>
</evidence>
<protein>
    <submittedName>
        <fullName evidence="4">Zinc-ribbon domain-containing protein</fullName>
    </submittedName>
</protein>
<dbReference type="Pfam" id="PF13240">
    <property type="entry name" value="Zn_Ribbon_1"/>
    <property type="match status" value="1"/>
</dbReference>
<dbReference type="InterPro" id="IPR026870">
    <property type="entry name" value="Zinc_ribbon_dom"/>
</dbReference>
<feature type="transmembrane region" description="Helical" evidence="2">
    <location>
        <begin position="41"/>
        <end position="63"/>
    </location>
</feature>
<feature type="compositionally biased region" description="Acidic residues" evidence="1">
    <location>
        <begin position="79"/>
        <end position="88"/>
    </location>
</feature>